<comment type="subcellular location">
    <subcellularLocation>
        <location evidence="1">Mitochondrion inner membrane</location>
        <topology evidence="1">Single-pass membrane protein</topology>
    </subcellularLocation>
</comment>
<evidence type="ECO:0000256" key="5">
    <source>
        <dbReference type="ARBA" id="ARBA00023128"/>
    </source>
</evidence>
<evidence type="ECO:0000256" key="3">
    <source>
        <dbReference type="ARBA" id="ARBA00022792"/>
    </source>
</evidence>
<organism evidence="10 11">
    <name type="scientific">Plutella xylostella</name>
    <name type="common">Diamondback moth</name>
    <name type="synonym">Plutella maculipennis</name>
    <dbReference type="NCBI Taxonomy" id="51655"/>
    <lineage>
        <taxon>Eukaryota</taxon>
        <taxon>Metazoa</taxon>
        <taxon>Ecdysozoa</taxon>
        <taxon>Arthropoda</taxon>
        <taxon>Hexapoda</taxon>
        <taxon>Insecta</taxon>
        <taxon>Pterygota</taxon>
        <taxon>Neoptera</taxon>
        <taxon>Endopterygota</taxon>
        <taxon>Lepidoptera</taxon>
        <taxon>Glossata</taxon>
        <taxon>Ditrysia</taxon>
        <taxon>Yponomeutoidea</taxon>
        <taxon>Plutellidae</taxon>
        <taxon>Plutella</taxon>
    </lineage>
</organism>
<reference evidence="10" key="1">
    <citation type="submission" date="2020-11" db="EMBL/GenBank/DDBJ databases">
        <authorList>
            <person name="Whiteford S."/>
        </authorList>
    </citation>
    <scope>NUCLEOTIDE SEQUENCE</scope>
</reference>
<sequence length="401" mass="46684">MPLHRIKSVSKLLFQCNRYYCLAFPKQHDLSSRRFIMTYPPMYAKKALKQEKEKFRTYVIQQYLDYLSNYAKVLEQRFPSAMKMYRVFSVGIKDFYKDLKTYLSLRIRLARDQGFQNMSRQELELYVKMPGDMLRIAPVLILSAIPFGNYIIFPLAFLKPRALLCSHFWSIQQKAEFSVIELKERLRHNRPTFRALQAKLESIPDVVMKEKFRKIIAMLGSGVHPSAEEIIACKLLFSQGPYHLSNLSYSHCGHLIQIHGLRKSVFRQSKLKYRAFLLLEMDKAIIKEGGVASLSTDALRHACHLRGLHSSHLTNSDMILWLEQWLVISERVDKSCYSLILHSHTTNMAVLYGWLLVTMLLASWTPCLMRGCWRCPGPVYARDRNNRLYVISPTGGCCLDR</sequence>
<dbReference type="EMBL" id="CAJHNJ030000296">
    <property type="protein sequence ID" value="CAG9137578.1"/>
    <property type="molecule type" value="Genomic_DNA"/>
</dbReference>
<accession>A0A8S4GFG8</accession>
<evidence type="ECO:0000313" key="11">
    <source>
        <dbReference type="Proteomes" id="UP000653454"/>
    </source>
</evidence>
<dbReference type="PANTHER" id="PTHR14009">
    <property type="entry name" value="LEUCINE ZIPPER-EF-HAND CONTAINING TRANSMEMBRANE PROTEIN"/>
    <property type="match status" value="1"/>
</dbReference>
<dbReference type="GO" id="GO:0043022">
    <property type="term" value="F:ribosome binding"/>
    <property type="evidence" value="ECO:0007669"/>
    <property type="project" value="InterPro"/>
</dbReference>
<evidence type="ECO:0000256" key="8">
    <source>
        <dbReference type="SAM" id="Phobius"/>
    </source>
</evidence>
<evidence type="ECO:0000256" key="7">
    <source>
        <dbReference type="PROSITE-ProRule" id="PRU01094"/>
    </source>
</evidence>
<evidence type="ECO:0000313" key="10">
    <source>
        <dbReference type="EMBL" id="CAG9137578.1"/>
    </source>
</evidence>
<protein>
    <submittedName>
        <fullName evidence="10">(diamondback moth) hypothetical protein</fullName>
    </submittedName>
</protein>
<keyword evidence="3" id="KW-0999">Mitochondrion inner membrane</keyword>
<dbReference type="InterPro" id="IPR033122">
    <property type="entry name" value="LETM1-like_RBD"/>
</dbReference>
<keyword evidence="4 8" id="KW-1133">Transmembrane helix</keyword>
<dbReference type="GO" id="GO:0005743">
    <property type="term" value="C:mitochondrial inner membrane"/>
    <property type="evidence" value="ECO:0007669"/>
    <property type="project" value="UniProtKB-SubCell"/>
</dbReference>
<dbReference type="AlphaFoldDB" id="A0A8S4GFG8"/>
<dbReference type="PROSITE" id="PS51758">
    <property type="entry name" value="LETM1_RBD"/>
    <property type="match status" value="1"/>
</dbReference>
<comment type="caution">
    <text evidence="10">The sequence shown here is derived from an EMBL/GenBank/DDBJ whole genome shotgun (WGS) entry which is preliminary data.</text>
</comment>
<keyword evidence="6 8" id="KW-0472">Membrane</keyword>
<keyword evidence="2 8" id="KW-0812">Transmembrane</keyword>
<feature type="domain" description="Letm1 RBD" evidence="9">
    <location>
        <begin position="182"/>
        <end position="401"/>
    </location>
</feature>
<evidence type="ECO:0000256" key="4">
    <source>
        <dbReference type="ARBA" id="ARBA00022989"/>
    </source>
</evidence>
<dbReference type="InterPro" id="IPR044202">
    <property type="entry name" value="LETM1/MDM38-like"/>
</dbReference>
<dbReference type="GO" id="GO:0030003">
    <property type="term" value="P:intracellular monoatomic cation homeostasis"/>
    <property type="evidence" value="ECO:0007669"/>
    <property type="project" value="TreeGrafter"/>
</dbReference>
<keyword evidence="5 7" id="KW-0496">Mitochondrion</keyword>
<evidence type="ECO:0000256" key="1">
    <source>
        <dbReference type="ARBA" id="ARBA00004434"/>
    </source>
</evidence>
<feature type="transmembrane region" description="Helical" evidence="8">
    <location>
        <begin position="136"/>
        <end position="158"/>
    </location>
</feature>
<evidence type="ECO:0000256" key="6">
    <source>
        <dbReference type="ARBA" id="ARBA00023136"/>
    </source>
</evidence>
<gene>
    <name evidence="10" type="ORF">PLXY2_LOCUS15832</name>
</gene>
<keyword evidence="11" id="KW-1185">Reference proteome</keyword>
<dbReference type="Proteomes" id="UP000653454">
    <property type="component" value="Unassembled WGS sequence"/>
</dbReference>
<evidence type="ECO:0000256" key="2">
    <source>
        <dbReference type="ARBA" id="ARBA00022692"/>
    </source>
</evidence>
<dbReference type="PANTHER" id="PTHR14009:SF13">
    <property type="entry name" value="LETM1 DOMAIN-CONTAINING PROTEIN 1"/>
    <property type="match status" value="1"/>
</dbReference>
<proteinExistence type="predicted"/>
<name>A0A8S4GFG8_PLUXY</name>
<evidence type="ECO:0000259" key="9">
    <source>
        <dbReference type="PROSITE" id="PS51758"/>
    </source>
</evidence>
<dbReference type="Pfam" id="PF07766">
    <property type="entry name" value="LETM1_RBD"/>
    <property type="match status" value="1"/>
</dbReference>